<feature type="non-terminal residue" evidence="2">
    <location>
        <position position="1"/>
    </location>
</feature>
<feature type="region of interest" description="Disordered" evidence="1">
    <location>
        <begin position="29"/>
        <end position="48"/>
    </location>
</feature>
<accession>A0A382UT36</accession>
<feature type="non-terminal residue" evidence="2">
    <location>
        <position position="79"/>
    </location>
</feature>
<evidence type="ECO:0000313" key="2">
    <source>
        <dbReference type="EMBL" id="SVD37372.1"/>
    </source>
</evidence>
<organism evidence="2">
    <name type="scientific">marine metagenome</name>
    <dbReference type="NCBI Taxonomy" id="408172"/>
    <lineage>
        <taxon>unclassified sequences</taxon>
        <taxon>metagenomes</taxon>
        <taxon>ecological metagenomes</taxon>
    </lineage>
</organism>
<name>A0A382UT36_9ZZZZ</name>
<gene>
    <name evidence="2" type="ORF">METZ01_LOCUS390226</name>
</gene>
<feature type="region of interest" description="Disordered" evidence="1">
    <location>
        <begin position="60"/>
        <end position="79"/>
    </location>
</feature>
<reference evidence="2" key="1">
    <citation type="submission" date="2018-05" db="EMBL/GenBank/DDBJ databases">
        <authorList>
            <person name="Lanie J.A."/>
            <person name="Ng W.-L."/>
            <person name="Kazmierczak K.M."/>
            <person name="Andrzejewski T.M."/>
            <person name="Davidsen T.M."/>
            <person name="Wayne K.J."/>
            <person name="Tettelin H."/>
            <person name="Glass J.I."/>
            <person name="Rusch D."/>
            <person name="Podicherti R."/>
            <person name="Tsui H.-C.T."/>
            <person name="Winkler M.E."/>
        </authorList>
    </citation>
    <scope>NUCLEOTIDE SEQUENCE</scope>
</reference>
<sequence length="79" mass="7526">VKQSPSGVAAVARVALTLLLLSLPTVSCGGGGGGGSTPTGPTPPASQLFTLSGIVTEGPATSGGEGYFRNDIGGNQVGN</sequence>
<proteinExistence type="predicted"/>
<protein>
    <submittedName>
        <fullName evidence="2">Uncharacterized protein</fullName>
    </submittedName>
</protein>
<dbReference type="AlphaFoldDB" id="A0A382UT36"/>
<evidence type="ECO:0000256" key="1">
    <source>
        <dbReference type="SAM" id="MobiDB-lite"/>
    </source>
</evidence>
<dbReference type="EMBL" id="UINC01146568">
    <property type="protein sequence ID" value="SVD37372.1"/>
    <property type="molecule type" value="Genomic_DNA"/>
</dbReference>